<dbReference type="InterPro" id="IPR012910">
    <property type="entry name" value="Plug_dom"/>
</dbReference>
<evidence type="ECO:0000256" key="8">
    <source>
        <dbReference type="ARBA" id="ARBA00023077"/>
    </source>
</evidence>
<proteinExistence type="inferred from homology"/>
<evidence type="ECO:0000256" key="5">
    <source>
        <dbReference type="ARBA" id="ARBA00022692"/>
    </source>
</evidence>
<reference evidence="16 17" key="1">
    <citation type="submission" date="2020-10" db="EMBL/GenBank/DDBJ databases">
        <title>complete genome sequencing of Lysobacter sp. H21R20.</title>
        <authorList>
            <person name="Bae J.-W."/>
            <person name="Lee S.-Y."/>
        </authorList>
    </citation>
    <scope>NUCLEOTIDE SEQUENCE [LARGE SCALE GENOMIC DNA]</scope>
    <source>
        <strain evidence="16 17">H21R20</strain>
    </source>
</reference>
<dbReference type="AlphaFoldDB" id="A0A7S6ZS93"/>
<keyword evidence="10 11" id="KW-0998">Cell outer membrane</keyword>
<evidence type="ECO:0000256" key="9">
    <source>
        <dbReference type="ARBA" id="ARBA00023136"/>
    </source>
</evidence>
<feature type="domain" description="TonB-dependent receptor-like beta-barrel" evidence="14">
    <location>
        <begin position="317"/>
        <end position="749"/>
    </location>
</feature>
<evidence type="ECO:0000256" key="3">
    <source>
        <dbReference type="ARBA" id="ARBA00022452"/>
    </source>
</evidence>
<comment type="subcellular location">
    <subcellularLocation>
        <location evidence="1 11">Cell outer membrane</location>
        <topology evidence="1 11">Multi-pass membrane protein</topology>
    </subcellularLocation>
</comment>
<keyword evidence="16" id="KW-0675">Receptor</keyword>
<keyword evidence="13" id="KW-0732">Signal</keyword>
<dbReference type="GO" id="GO:0009279">
    <property type="term" value="C:cell outer membrane"/>
    <property type="evidence" value="ECO:0007669"/>
    <property type="project" value="UniProtKB-SubCell"/>
</dbReference>
<keyword evidence="6" id="KW-0408">Iron</keyword>
<feature type="domain" description="TonB-dependent receptor plug" evidence="15">
    <location>
        <begin position="54"/>
        <end position="157"/>
    </location>
</feature>
<evidence type="ECO:0000256" key="4">
    <source>
        <dbReference type="ARBA" id="ARBA00022496"/>
    </source>
</evidence>
<dbReference type="Proteomes" id="UP000594059">
    <property type="component" value="Chromosome"/>
</dbReference>
<dbReference type="PROSITE" id="PS52016">
    <property type="entry name" value="TONB_DEPENDENT_REC_3"/>
    <property type="match status" value="1"/>
</dbReference>
<dbReference type="GO" id="GO:0006826">
    <property type="term" value="P:iron ion transport"/>
    <property type="evidence" value="ECO:0007669"/>
    <property type="project" value="UniProtKB-KW"/>
</dbReference>
<evidence type="ECO:0000256" key="7">
    <source>
        <dbReference type="ARBA" id="ARBA00023065"/>
    </source>
</evidence>
<dbReference type="Pfam" id="PF07715">
    <property type="entry name" value="Plug"/>
    <property type="match status" value="1"/>
</dbReference>
<keyword evidence="3 11" id="KW-1134">Transmembrane beta strand</keyword>
<keyword evidence="9 11" id="KW-0472">Membrane</keyword>
<name>A0A7S6ZS93_9GAMM</name>
<gene>
    <name evidence="16" type="ORF">INQ41_12680</name>
</gene>
<keyword evidence="4" id="KW-0410">Iron transport</keyword>
<dbReference type="SUPFAM" id="SSF56935">
    <property type="entry name" value="Porins"/>
    <property type="match status" value="1"/>
</dbReference>
<dbReference type="InterPro" id="IPR039426">
    <property type="entry name" value="TonB-dep_rcpt-like"/>
</dbReference>
<dbReference type="Gene3D" id="2.40.170.20">
    <property type="entry name" value="TonB-dependent receptor, beta-barrel domain"/>
    <property type="match status" value="2"/>
</dbReference>
<dbReference type="PANTHER" id="PTHR32552:SF81">
    <property type="entry name" value="TONB-DEPENDENT OUTER MEMBRANE RECEPTOR"/>
    <property type="match status" value="1"/>
</dbReference>
<evidence type="ECO:0000259" key="15">
    <source>
        <dbReference type="Pfam" id="PF07715"/>
    </source>
</evidence>
<keyword evidence="5 11" id="KW-0812">Transmembrane</keyword>
<keyword evidence="8 12" id="KW-0798">TonB box</keyword>
<keyword evidence="2 11" id="KW-0813">Transport</keyword>
<evidence type="ECO:0000313" key="17">
    <source>
        <dbReference type="Proteomes" id="UP000594059"/>
    </source>
</evidence>
<dbReference type="RefSeq" id="WP_193985001.1">
    <property type="nucleotide sequence ID" value="NZ_CP063656.1"/>
</dbReference>
<evidence type="ECO:0000313" key="16">
    <source>
        <dbReference type="EMBL" id="QOW19444.1"/>
    </source>
</evidence>
<keyword evidence="7" id="KW-0406">Ion transport</keyword>
<dbReference type="InterPro" id="IPR036942">
    <property type="entry name" value="Beta-barrel_TonB_sf"/>
</dbReference>
<evidence type="ECO:0000256" key="6">
    <source>
        <dbReference type="ARBA" id="ARBA00023004"/>
    </source>
</evidence>
<keyword evidence="17" id="KW-1185">Reference proteome</keyword>
<evidence type="ECO:0000256" key="11">
    <source>
        <dbReference type="PROSITE-ProRule" id="PRU01360"/>
    </source>
</evidence>
<dbReference type="PANTHER" id="PTHR32552">
    <property type="entry name" value="FERRICHROME IRON RECEPTOR-RELATED"/>
    <property type="match status" value="1"/>
</dbReference>
<evidence type="ECO:0000259" key="14">
    <source>
        <dbReference type="Pfam" id="PF00593"/>
    </source>
</evidence>
<sequence length="806" mass="88162">MTTPRPKLLSACIAATLFVAAPQAFAQQAQPQPAASATQLDTVTVTARGVTETLQTMPLPISAISDKEIEKKGLNDVRDIAALTPSFSFRSAYGRGFDRPVIRGMSNIQGEPNASFFIDGVFVEGDISSYGLENIQRVEVIRGPQSAAFGRRTFSGAVNFITHRPGSLDGGKLTIGGGDYGQKKYGLFYSGGNEDGSFGYDVSINQRGNDGVFFNQASGKKDLGGTETNSVMGAVAWAPSENLEITARASRQKSRDDHFAIALVGTENMNCFLPQETGSLYFGLYPILANRHRGYYCGDLKAPSEYGINTEEFRVAGYFPGRKTDLSRASVVVDYHFGDGWKFTSTSAYNETSTYAGTDQDYSPNRGYGGAFETIGLTNTSDWSQDLRVSSDQSRAVSGMGGVYYYSQSGHPGLTGDLAGFVLPGNMSVNPLRTNPDNQTVNKAIYGLLNWHINDQWTTSLEARYAKDEISKGGVDTRALGGVIYTQPYALSETFTSFTPRATLSYQAADNINVYGLVSKGTKPGGFNVDIYRADLSDEGRDELISRGLETFQEEKAWNYELGIKSDWLDRSLRVNANVYQINWDNQQLTATGSVTRKNGSLFSTSYTTNVGESRIRGAELETQWLFAEGWLASLNYSYTDAKIISFISQYQADLFCPSVAPSLNDGACANAKGNMLPRVPKTKLSFGLMYDGQLANGWGWSANTDTTYEGRRYVQVDNLASIAPSTRTNFRFSVRPSDALQVSAYVTNAFNDRTPEDVQRTIDPQKYVAMPNVPPLTGLQVTNLVDFAVSPSLPRMFGVEVNYRF</sequence>
<protein>
    <submittedName>
        <fullName evidence="16">TonB-dependent receptor</fullName>
    </submittedName>
</protein>
<organism evidence="16 17">
    <name type="scientific">Novilysobacter ciconiae</name>
    <dbReference type="NCBI Taxonomy" id="2781022"/>
    <lineage>
        <taxon>Bacteria</taxon>
        <taxon>Pseudomonadati</taxon>
        <taxon>Pseudomonadota</taxon>
        <taxon>Gammaproteobacteria</taxon>
        <taxon>Lysobacterales</taxon>
        <taxon>Lysobacteraceae</taxon>
        <taxon>Novilysobacter</taxon>
    </lineage>
</organism>
<accession>A0A7S6ZS93</accession>
<dbReference type="EMBL" id="CP063656">
    <property type="protein sequence ID" value="QOW19444.1"/>
    <property type="molecule type" value="Genomic_DNA"/>
</dbReference>
<dbReference type="Pfam" id="PF00593">
    <property type="entry name" value="TonB_dep_Rec_b-barrel"/>
    <property type="match status" value="1"/>
</dbReference>
<dbReference type="InterPro" id="IPR000531">
    <property type="entry name" value="Beta-barrel_TonB"/>
</dbReference>
<evidence type="ECO:0000256" key="1">
    <source>
        <dbReference type="ARBA" id="ARBA00004571"/>
    </source>
</evidence>
<dbReference type="KEGG" id="lcic:INQ41_12680"/>
<comment type="similarity">
    <text evidence="11 12">Belongs to the TonB-dependent receptor family.</text>
</comment>
<evidence type="ECO:0000256" key="13">
    <source>
        <dbReference type="SAM" id="SignalP"/>
    </source>
</evidence>
<evidence type="ECO:0000256" key="10">
    <source>
        <dbReference type="ARBA" id="ARBA00023237"/>
    </source>
</evidence>
<feature type="signal peptide" evidence="13">
    <location>
        <begin position="1"/>
        <end position="26"/>
    </location>
</feature>
<evidence type="ECO:0000256" key="12">
    <source>
        <dbReference type="RuleBase" id="RU003357"/>
    </source>
</evidence>
<evidence type="ECO:0000256" key="2">
    <source>
        <dbReference type="ARBA" id="ARBA00022448"/>
    </source>
</evidence>
<feature type="chain" id="PRO_5032419418" evidence="13">
    <location>
        <begin position="27"/>
        <end position="806"/>
    </location>
</feature>
<dbReference type="CDD" id="cd01347">
    <property type="entry name" value="ligand_gated_channel"/>
    <property type="match status" value="1"/>
</dbReference>